<comment type="caution">
    <text evidence="1">The sequence shown here is derived from an EMBL/GenBank/DDBJ whole genome shotgun (WGS) entry which is preliminary data.</text>
</comment>
<dbReference type="RefSeq" id="WP_098816113.1">
    <property type="nucleotide sequence ID" value="NZ_NUSP01000037.1"/>
</dbReference>
<evidence type="ECO:0008006" key="3">
    <source>
        <dbReference type="Google" id="ProtNLM"/>
    </source>
</evidence>
<organism evidence="1 2">
    <name type="scientific">Bacillus wiedmannii</name>
    <dbReference type="NCBI Taxonomy" id="1890302"/>
    <lineage>
        <taxon>Bacteria</taxon>
        <taxon>Bacillati</taxon>
        <taxon>Bacillota</taxon>
        <taxon>Bacilli</taxon>
        <taxon>Bacillales</taxon>
        <taxon>Bacillaceae</taxon>
        <taxon>Bacillus</taxon>
        <taxon>Bacillus cereus group</taxon>
    </lineage>
</organism>
<dbReference type="Proteomes" id="UP000223364">
    <property type="component" value="Unassembled WGS sequence"/>
</dbReference>
<accession>A0A2C4PTR8</accession>
<proteinExistence type="predicted"/>
<gene>
    <name evidence="1" type="ORF">COF57_27920</name>
</gene>
<dbReference type="AlphaFoldDB" id="A0A2C4PTR8"/>
<dbReference type="EMBL" id="NUSP01000037">
    <property type="protein sequence ID" value="PHD56227.1"/>
    <property type="molecule type" value="Genomic_DNA"/>
</dbReference>
<reference evidence="1 2" key="1">
    <citation type="submission" date="2017-09" db="EMBL/GenBank/DDBJ databases">
        <title>Large-scale bioinformatics analysis of Bacillus genomes uncovers conserved roles of natural products in bacterial physiology.</title>
        <authorList>
            <consortium name="Agbiome Team Llc"/>
            <person name="Bleich R.M."/>
            <person name="Grubbs K.J."/>
            <person name="Santa Maria K.C."/>
            <person name="Allen S.E."/>
            <person name="Farag S."/>
            <person name="Shank E.A."/>
            <person name="Bowers A."/>
        </authorList>
    </citation>
    <scope>NUCLEOTIDE SEQUENCE [LARGE SCALE GENOMIC DNA]</scope>
    <source>
        <strain evidence="1 2">AFS044295</strain>
    </source>
</reference>
<sequence>MKMTSNEIKTSKIQSLNEQELQEIEGGNPYLIAIGAATAGVALYNGAVSAGKEIGKGIYYATH</sequence>
<protein>
    <recommendedName>
        <fullName evidence="3">Class IIb bacteriocin, lactobin A/cerein 7B family</fullName>
    </recommendedName>
</protein>
<evidence type="ECO:0000313" key="1">
    <source>
        <dbReference type="EMBL" id="PHD56227.1"/>
    </source>
</evidence>
<evidence type="ECO:0000313" key="2">
    <source>
        <dbReference type="Proteomes" id="UP000223364"/>
    </source>
</evidence>
<name>A0A2C4PTR8_9BACI</name>